<keyword evidence="1" id="KW-1133">Transmembrane helix</keyword>
<feature type="transmembrane region" description="Helical" evidence="1">
    <location>
        <begin position="44"/>
        <end position="66"/>
    </location>
</feature>
<dbReference type="PANTHER" id="PTHR23028:SF53">
    <property type="entry name" value="ACYL_TRANSF_3 DOMAIN-CONTAINING PROTEIN"/>
    <property type="match status" value="1"/>
</dbReference>
<evidence type="ECO:0000259" key="2">
    <source>
        <dbReference type="Pfam" id="PF01757"/>
    </source>
</evidence>
<feature type="transmembrane region" description="Helical" evidence="1">
    <location>
        <begin position="317"/>
        <end position="338"/>
    </location>
</feature>
<proteinExistence type="predicted"/>
<feature type="transmembrane region" description="Helical" evidence="1">
    <location>
        <begin position="251"/>
        <end position="268"/>
    </location>
</feature>
<feature type="transmembrane region" description="Helical" evidence="1">
    <location>
        <begin position="192"/>
        <end position="211"/>
    </location>
</feature>
<feature type="transmembrane region" description="Helical" evidence="1">
    <location>
        <begin position="7"/>
        <end position="24"/>
    </location>
</feature>
<feature type="transmembrane region" description="Helical" evidence="1">
    <location>
        <begin position="223"/>
        <end position="239"/>
    </location>
</feature>
<keyword evidence="1" id="KW-0812">Transmembrane</keyword>
<comment type="caution">
    <text evidence="3">The sequence shown here is derived from an EMBL/GenBank/DDBJ whole genome shotgun (WGS) entry which is preliminary data.</text>
</comment>
<keyword evidence="3" id="KW-0808">Transferase</keyword>
<feature type="transmembrane region" description="Helical" evidence="1">
    <location>
        <begin position="87"/>
        <end position="106"/>
    </location>
</feature>
<reference evidence="3 4" key="1">
    <citation type="submission" date="2020-09" db="EMBL/GenBank/DDBJ databases">
        <title>Methylomonas albis sp. nov. and Methylomonas fluvii sp. nov.: Two cold-adapted methanotrophs from the River Elbe and an amended description of Methylovulum psychrotolerans strain Eb1.</title>
        <authorList>
            <person name="Bussmann I.K."/>
            <person name="Klings K.-W."/>
            <person name="Warnstedt J."/>
            <person name="Hoppert M."/>
            <person name="Saborowski A."/>
            <person name="Horn F."/>
            <person name="Liebner S."/>
        </authorList>
    </citation>
    <scope>NUCLEOTIDE SEQUENCE [LARGE SCALE GENOMIC DNA]</scope>
    <source>
        <strain evidence="3 4">EbB</strain>
    </source>
</reference>
<evidence type="ECO:0000256" key="1">
    <source>
        <dbReference type="SAM" id="Phobius"/>
    </source>
</evidence>
<dbReference type="Proteomes" id="UP000641152">
    <property type="component" value="Unassembled WGS sequence"/>
</dbReference>
<keyword evidence="3" id="KW-0012">Acyltransferase</keyword>
<dbReference type="InterPro" id="IPR002656">
    <property type="entry name" value="Acyl_transf_3_dom"/>
</dbReference>
<dbReference type="EMBL" id="JACXST010000001">
    <property type="protein sequence ID" value="MBD9359869.1"/>
    <property type="molecule type" value="Genomic_DNA"/>
</dbReference>
<evidence type="ECO:0000313" key="4">
    <source>
        <dbReference type="Proteomes" id="UP000641152"/>
    </source>
</evidence>
<feature type="transmembrane region" description="Helical" evidence="1">
    <location>
        <begin position="126"/>
        <end position="149"/>
    </location>
</feature>
<feature type="transmembrane region" description="Helical" evidence="1">
    <location>
        <begin position="161"/>
        <end position="180"/>
    </location>
</feature>
<gene>
    <name evidence="3" type="ORF">EBB_04745</name>
</gene>
<dbReference type="Pfam" id="PF01757">
    <property type="entry name" value="Acyl_transf_3"/>
    <property type="match status" value="1"/>
</dbReference>
<accession>A0ABR9D9T3</accession>
<dbReference type="PANTHER" id="PTHR23028">
    <property type="entry name" value="ACETYLTRANSFERASE"/>
    <property type="match status" value="1"/>
</dbReference>
<sequence>MRVREIYLDFIRGVAILLAMGSHFNNTVTNIWFVDLLMVPGRLVGWAGVDLFFVLSGFLIGGLIFNEYKQTGSFKVGRFLIRRGFKIWPVLYFYLFLLLISGRYPWDTFLWQNLLHVQNYFLTPIQHLWSLAVEEHFYLIFAAAIVVVMRLNSINIKVFEAVLPMVLIGTIGLRVWAFMYEINPYSIYIQTQYRIDALAFGIYLAYIKIFYADKFNYIAKFKLYIFLVLISGIFLLVFFRENIFFKATFRYTVSYLSAGSLLLYCYKLKVIDNNNALVRVVAWIGLYSYAMYVYQFVAMRVIYALLGVVEIHEISPIFDLCIKYLGAIFLAVVITKLIEKPSLALRERLFPS</sequence>
<keyword evidence="1" id="KW-0472">Membrane</keyword>
<evidence type="ECO:0000313" key="3">
    <source>
        <dbReference type="EMBL" id="MBD9359869.1"/>
    </source>
</evidence>
<keyword evidence="4" id="KW-1185">Reference proteome</keyword>
<name>A0ABR9D9T3_9GAMM</name>
<organism evidence="3 4">
    <name type="scientific">Methylomonas fluvii</name>
    <dbReference type="NCBI Taxonomy" id="1854564"/>
    <lineage>
        <taxon>Bacteria</taxon>
        <taxon>Pseudomonadati</taxon>
        <taxon>Pseudomonadota</taxon>
        <taxon>Gammaproteobacteria</taxon>
        <taxon>Methylococcales</taxon>
        <taxon>Methylococcaceae</taxon>
        <taxon>Methylomonas</taxon>
    </lineage>
</organism>
<protein>
    <submittedName>
        <fullName evidence="3">Acyltransferase</fullName>
    </submittedName>
</protein>
<dbReference type="InterPro" id="IPR050879">
    <property type="entry name" value="Acyltransferase_3"/>
</dbReference>
<feature type="transmembrane region" description="Helical" evidence="1">
    <location>
        <begin position="280"/>
        <end position="305"/>
    </location>
</feature>
<dbReference type="GO" id="GO:0016746">
    <property type="term" value="F:acyltransferase activity"/>
    <property type="evidence" value="ECO:0007669"/>
    <property type="project" value="UniProtKB-KW"/>
</dbReference>
<dbReference type="RefSeq" id="WP_192392699.1">
    <property type="nucleotide sequence ID" value="NZ_CAJHIU010000001.1"/>
</dbReference>
<feature type="domain" description="Acyltransferase 3" evidence="2">
    <location>
        <begin position="6"/>
        <end position="335"/>
    </location>
</feature>